<dbReference type="Pfam" id="PF08690">
    <property type="entry name" value="GET2"/>
    <property type="match status" value="1"/>
</dbReference>
<dbReference type="GO" id="GO:0006890">
    <property type="term" value="P:retrograde vesicle-mediated transport, Golgi to endoplasmic reticulum"/>
    <property type="evidence" value="ECO:0007669"/>
    <property type="project" value="TreeGrafter"/>
</dbReference>
<keyword evidence="3 5" id="KW-0472">Membrane</keyword>
<dbReference type="OMA" id="MRYGQIF"/>
<name>A0A3E2HMF5_SCYLI</name>
<keyword evidence="1 5" id="KW-0812">Transmembrane</keyword>
<dbReference type="OrthoDB" id="5393181at2759"/>
<comment type="caution">
    <text evidence="6">The sequence shown here is derived from an EMBL/GenBank/DDBJ whole genome shotgun (WGS) entry which is preliminary data.</text>
</comment>
<evidence type="ECO:0000256" key="4">
    <source>
        <dbReference type="SAM" id="MobiDB-lite"/>
    </source>
</evidence>
<proteinExistence type="predicted"/>
<feature type="compositionally biased region" description="Basic and acidic residues" evidence="4">
    <location>
        <begin position="23"/>
        <end position="34"/>
    </location>
</feature>
<reference evidence="6 7" key="1">
    <citation type="submission" date="2018-05" db="EMBL/GenBank/DDBJ databases">
        <title>Draft genome sequence of Scytalidium lignicola DSM 105466, a ubiquitous saprotrophic fungus.</title>
        <authorList>
            <person name="Buettner E."/>
            <person name="Gebauer A.M."/>
            <person name="Hofrichter M."/>
            <person name="Liers C."/>
            <person name="Kellner H."/>
        </authorList>
    </citation>
    <scope>NUCLEOTIDE SEQUENCE [LARGE SCALE GENOMIC DNA]</scope>
    <source>
        <strain evidence="6 7">DSM 105466</strain>
    </source>
</reference>
<dbReference type="PANTHER" id="PTHR28263">
    <property type="entry name" value="GOLGI TO ER TRAFFIC PROTEIN 2"/>
    <property type="match status" value="1"/>
</dbReference>
<feature type="compositionally biased region" description="Low complexity" evidence="4">
    <location>
        <begin position="8"/>
        <end position="21"/>
    </location>
</feature>
<feature type="region of interest" description="Disordered" evidence="4">
    <location>
        <begin position="108"/>
        <end position="141"/>
    </location>
</feature>
<evidence type="ECO:0000256" key="5">
    <source>
        <dbReference type="SAM" id="Phobius"/>
    </source>
</evidence>
<dbReference type="InterPro" id="IPR028143">
    <property type="entry name" value="Get2/sif1"/>
</dbReference>
<dbReference type="Proteomes" id="UP000258309">
    <property type="component" value="Unassembled WGS sequence"/>
</dbReference>
<keyword evidence="2 5" id="KW-1133">Transmembrane helix</keyword>
<feature type="non-terminal residue" evidence="6">
    <location>
        <position position="322"/>
    </location>
</feature>
<dbReference type="PANTHER" id="PTHR28263:SF1">
    <property type="entry name" value="GOLGI TO ER TRAFFIC PROTEIN 2"/>
    <property type="match status" value="1"/>
</dbReference>
<protein>
    <recommendedName>
        <fullName evidence="8">Golgi to ER traffic protein 2</fullName>
    </recommendedName>
</protein>
<evidence type="ECO:0000313" key="6">
    <source>
        <dbReference type="EMBL" id="RFU34221.1"/>
    </source>
</evidence>
<evidence type="ECO:0000313" key="7">
    <source>
        <dbReference type="Proteomes" id="UP000258309"/>
    </source>
</evidence>
<evidence type="ECO:0000256" key="3">
    <source>
        <dbReference type="ARBA" id="ARBA00023136"/>
    </source>
</evidence>
<evidence type="ECO:0000256" key="1">
    <source>
        <dbReference type="ARBA" id="ARBA00022692"/>
    </source>
</evidence>
<dbReference type="STRING" id="5539.A0A3E2HMF5"/>
<feature type="transmembrane region" description="Helical" evidence="5">
    <location>
        <begin position="190"/>
        <end position="209"/>
    </location>
</feature>
<feature type="transmembrane region" description="Helical" evidence="5">
    <location>
        <begin position="298"/>
        <end position="319"/>
    </location>
</feature>
<feature type="region of interest" description="Disordered" evidence="4">
    <location>
        <begin position="1"/>
        <end position="95"/>
    </location>
</feature>
<evidence type="ECO:0000256" key="2">
    <source>
        <dbReference type="ARBA" id="ARBA00022989"/>
    </source>
</evidence>
<sequence>MAETPRVSSSEPTTPPSSAAEQARLRKERREAKIRAGGSARLNKITGLGGGIQRDPPSQPTVASHDDPEEVDISQHYYQPAANKPPPQPSNVFPSQQQFDEDQLRQMMLGLPPSGTPPEGNPFAGFPGLGGIPGSPGMGGQGAAEDPMLKMLQQMMGGMPTQGPDGMPAFPGMPDASNQGQVATGDPYAYLWRIIHAIFALGLGLYIAFTTSFTGTKLERERSGLSSLQLQAGGQTGLSPESVHFFWIFATAEILLQTSRFFLEKGRVQPGGVIGMITGFLPEPWKGYLGLVLRYSRIWTTVSADAMACLFVLGACAWLRGT</sequence>
<keyword evidence="7" id="KW-1185">Reference proteome</keyword>
<organism evidence="6 7">
    <name type="scientific">Scytalidium lignicola</name>
    <name type="common">Hyphomycete</name>
    <dbReference type="NCBI Taxonomy" id="5539"/>
    <lineage>
        <taxon>Eukaryota</taxon>
        <taxon>Fungi</taxon>
        <taxon>Dikarya</taxon>
        <taxon>Ascomycota</taxon>
        <taxon>Pezizomycotina</taxon>
        <taxon>Leotiomycetes</taxon>
        <taxon>Leotiomycetes incertae sedis</taxon>
        <taxon>Scytalidium</taxon>
    </lineage>
</organism>
<feature type="compositionally biased region" description="Gly residues" evidence="4">
    <location>
        <begin position="127"/>
        <end position="141"/>
    </location>
</feature>
<dbReference type="AlphaFoldDB" id="A0A3E2HMF5"/>
<dbReference type="EMBL" id="NCSJ02000024">
    <property type="protein sequence ID" value="RFU34221.1"/>
    <property type="molecule type" value="Genomic_DNA"/>
</dbReference>
<evidence type="ECO:0008006" key="8">
    <source>
        <dbReference type="Google" id="ProtNLM"/>
    </source>
</evidence>
<feature type="non-terminal residue" evidence="6">
    <location>
        <position position="1"/>
    </location>
</feature>
<accession>A0A3E2HMF5</accession>
<gene>
    <name evidence="6" type="ORF">B7463_g2125</name>
</gene>